<accession>A0A183A0I8</accession>
<protein>
    <submittedName>
        <fullName evidence="3">Ovule protein</fullName>
    </submittedName>
</protein>
<name>A0A183A0I8_9TREM</name>
<proteinExistence type="predicted"/>
<gene>
    <name evidence="1" type="ORF">ECPE_LOCUS473</name>
</gene>
<sequence>MGENFAKTNESTQPRWAMRLGKKIVKTTDQLTARCRRKKIGRQVKSKQEDANPIQVSATEHNVNGKRTPSELVVISETGAEEDGTELEPICTLPRGPNELETISNGSVSAAGDHVAGNSINPGNVGRMKIQRIKQMHSATSMPGRIRTTESSRVFEITPASVDAKAPGDHGPGISTISAFSVQMPNVEFSDGTMSVTKRTVLAQPSLPTIGEVSD</sequence>
<dbReference type="Proteomes" id="UP000272942">
    <property type="component" value="Unassembled WGS sequence"/>
</dbReference>
<dbReference type="EMBL" id="UZAN01001584">
    <property type="protein sequence ID" value="VDP23081.1"/>
    <property type="molecule type" value="Genomic_DNA"/>
</dbReference>
<evidence type="ECO:0000313" key="2">
    <source>
        <dbReference type="Proteomes" id="UP000272942"/>
    </source>
</evidence>
<dbReference type="OrthoDB" id="260807at2759"/>
<keyword evidence="2" id="KW-1185">Reference proteome</keyword>
<reference evidence="3" key="1">
    <citation type="submission" date="2016-06" db="UniProtKB">
        <authorList>
            <consortium name="WormBaseParasite"/>
        </authorList>
    </citation>
    <scope>IDENTIFICATION</scope>
</reference>
<evidence type="ECO:0000313" key="1">
    <source>
        <dbReference type="EMBL" id="VDP23081.1"/>
    </source>
</evidence>
<dbReference type="AlphaFoldDB" id="A0A183A0I8"/>
<dbReference type="WBParaSite" id="ECPE_0000047301-mRNA-1">
    <property type="protein sequence ID" value="ECPE_0000047301-mRNA-1"/>
    <property type="gene ID" value="ECPE_0000047301"/>
</dbReference>
<organism evidence="3">
    <name type="scientific">Echinostoma caproni</name>
    <dbReference type="NCBI Taxonomy" id="27848"/>
    <lineage>
        <taxon>Eukaryota</taxon>
        <taxon>Metazoa</taxon>
        <taxon>Spiralia</taxon>
        <taxon>Lophotrochozoa</taxon>
        <taxon>Platyhelminthes</taxon>
        <taxon>Trematoda</taxon>
        <taxon>Digenea</taxon>
        <taxon>Plagiorchiida</taxon>
        <taxon>Echinostomata</taxon>
        <taxon>Echinostomatoidea</taxon>
        <taxon>Echinostomatidae</taxon>
        <taxon>Echinostoma</taxon>
    </lineage>
</organism>
<evidence type="ECO:0000313" key="3">
    <source>
        <dbReference type="WBParaSite" id="ECPE_0000047301-mRNA-1"/>
    </source>
</evidence>
<reference evidence="1 2" key="2">
    <citation type="submission" date="2018-11" db="EMBL/GenBank/DDBJ databases">
        <authorList>
            <consortium name="Pathogen Informatics"/>
        </authorList>
    </citation>
    <scope>NUCLEOTIDE SEQUENCE [LARGE SCALE GENOMIC DNA]</scope>
    <source>
        <strain evidence="1 2">Egypt</strain>
    </source>
</reference>